<evidence type="ECO:0000256" key="6">
    <source>
        <dbReference type="ARBA" id="ARBA00023136"/>
    </source>
</evidence>
<dbReference type="InterPro" id="IPR036458">
    <property type="entry name" value="Na:dicarbo_symporter_sf"/>
</dbReference>
<feature type="transmembrane region" description="Helical" evidence="7">
    <location>
        <begin position="86"/>
        <end position="108"/>
    </location>
</feature>
<organism evidence="8 9">
    <name type="scientific">Hyphococcus aureus</name>
    <dbReference type="NCBI Taxonomy" id="2666033"/>
    <lineage>
        <taxon>Bacteria</taxon>
        <taxon>Pseudomonadati</taxon>
        <taxon>Pseudomonadota</taxon>
        <taxon>Alphaproteobacteria</taxon>
        <taxon>Parvularculales</taxon>
        <taxon>Parvularculaceae</taxon>
        <taxon>Hyphococcus</taxon>
    </lineage>
</organism>
<dbReference type="RefSeq" id="WP_379879955.1">
    <property type="nucleotide sequence ID" value="NZ_JBHPON010000001.1"/>
</dbReference>
<keyword evidence="5 7" id="KW-1133">Transmembrane helix</keyword>
<dbReference type="InterPro" id="IPR001991">
    <property type="entry name" value="Na-dicarboxylate_symporter"/>
</dbReference>
<feature type="transmembrane region" description="Helical" evidence="7">
    <location>
        <begin position="405"/>
        <end position="429"/>
    </location>
</feature>
<protein>
    <submittedName>
        <fullName evidence="8">Dicarboxylate/amino acid:cation symporter</fullName>
    </submittedName>
</protein>
<evidence type="ECO:0000256" key="4">
    <source>
        <dbReference type="ARBA" id="ARBA00022692"/>
    </source>
</evidence>
<keyword evidence="2" id="KW-0813">Transport</keyword>
<feature type="transmembrane region" description="Helical" evidence="7">
    <location>
        <begin position="382"/>
        <end position="399"/>
    </location>
</feature>
<dbReference type="PRINTS" id="PR00173">
    <property type="entry name" value="EDTRNSPORT"/>
</dbReference>
<proteinExistence type="predicted"/>
<name>A0ABW1KSB1_9PROT</name>
<keyword evidence="4 7" id="KW-0812">Transmembrane</keyword>
<dbReference type="Pfam" id="PF00375">
    <property type="entry name" value="SDF"/>
    <property type="match status" value="1"/>
</dbReference>
<sequence length="472" mass="50602">MSWWFGVKLWKRVFLGLILGVIFGLAVSQTMAPEAGEKLLTEIKIVGDIFIAAIRLVIIPLIFFTLVAGVLALGDPKKLGTIGLKTLVLYLLTTFFANTIGLAMGTIFRPGKGVELGAAEPRVISADAGGFLDRIVGMATKNPFENIMAGDPMTLVIAGLLILAAIWLTRRVEEGGVKRPVVAMIFIALFALGIAMASMDILFLIFVSLVIGITFLFEPGDDGPAMRFFTYASDKVLGVTHLIMEIAPFGVFALIAWVAGTRGLETFTAIFWLVIAVYLGCFIHMAVVYGAIVKFGLKLPFVNFFRGILDAQMVAYSTSSSSATLPVTISNVTENLGVKKSIAGSVLPLGATINMDGTALYLGIVALFTAQAFGYSLEPHHYGLIALTAALVSIGTAGIPSASLFLLATVLQVFDVTPEHTAIIVGFIFPFDRLLDMMRTVVNVTGDATVAVTVAKWEGELDEEVFRQRSSN</sequence>
<feature type="transmembrane region" description="Helical" evidence="7">
    <location>
        <begin position="270"/>
        <end position="292"/>
    </location>
</feature>
<feature type="transmembrane region" description="Helical" evidence="7">
    <location>
        <begin position="153"/>
        <end position="172"/>
    </location>
</feature>
<reference evidence="8 9" key="1">
    <citation type="submission" date="2024-09" db="EMBL/GenBank/DDBJ databases">
        <authorList>
            <person name="Zhang Z.-H."/>
        </authorList>
    </citation>
    <scope>NUCLEOTIDE SEQUENCE [LARGE SCALE GENOMIC DNA]</scope>
    <source>
        <strain evidence="8 9">HHTR114</strain>
    </source>
</reference>
<gene>
    <name evidence="8" type="ORF">ACFMB1_04065</name>
</gene>
<keyword evidence="9" id="KW-1185">Reference proteome</keyword>
<dbReference type="PANTHER" id="PTHR42865:SF7">
    <property type="entry name" value="PROTON_GLUTAMATE-ASPARTATE SYMPORTER"/>
    <property type="match status" value="1"/>
</dbReference>
<dbReference type="PANTHER" id="PTHR42865">
    <property type="entry name" value="PROTON/GLUTAMATE-ASPARTATE SYMPORTER"/>
    <property type="match status" value="1"/>
</dbReference>
<keyword evidence="3" id="KW-1003">Cell membrane</keyword>
<accession>A0ABW1KSB1</accession>
<evidence type="ECO:0000256" key="1">
    <source>
        <dbReference type="ARBA" id="ARBA00004651"/>
    </source>
</evidence>
<keyword evidence="6 7" id="KW-0472">Membrane</keyword>
<evidence type="ECO:0000256" key="3">
    <source>
        <dbReference type="ARBA" id="ARBA00022475"/>
    </source>
</evidence>
<comment type="subcellular location">
    <subcellularLocation>
        <location evidence="1">Cell membrane</location>
        <topology evidence="1">Multi-pass membrane protein</topology>
    </subcellularLocation>
</comment>
<feature type="transmembrane region" description="Helical" evidence="7">
    <location>
        <begin position="358"/>
        <end position="375"/>
    </location>
</feature>
<feature type="transmembrane region" description="Helical" evidence="7">
    <location>
        <begin position="237"/>
        <end position="258"/>
    </location>
</feature>
<dbReference type="Gene3D" id="1.10.3860.10">
    <property type="entry name" value="Sodium:dicarboxylate symporter"/>
    <property type="match status" value="1"/>
</dbReference>
<evidence type="ECO:0000313" key="9">
    <source>
        <dbReference type="Proteomes" id="UP001596116"/>
    </source>
</evidence>
<evidence type="ECO:0000256" key="5">
    <source>
        <dbReference type="ARBA" id="ARBA00022989"/>
    </source>
</evidence>
<evidence type="ECO:0000256" key="2">
    <source>
        <dbReference type="ARBA" id="ARBA00022448"/>
    </source>
</evidence>
<comment type="caution">
    <text evidence="8">The sequence shown here is derived from an EMBL/GenBank/DDBJ whole genome shotgun (WGS) entry which is preliminary data.</text>
</comment>
<dbReference type="Proteomes" id="UP001596116">
    <property type="component" value="Unassembled WGS sequence"/>
</dbReference>
<dbReference type="EMBL" id="JBHPON010000001">
    <property type="protein sequence ID" value="MFC6034704.1"/>
    <property type="molecule type" value="Genomic_DNA"/>
</dbReference>
<dbReference type="SUPFAM" id="SSF118215">
    <property type="entry name" value="Proton glutamate symport protein"/>
    <property type="match status" value="1"/>
</dbReference>
<evidence type="ECO:0000313" key="8">
    <source>
        <dbReference type="EMBL" id="MFC6034704.1"/>
    </source>
</evidence>
<evidence type="ECO:0000256" key="7">
    <source>
        <dbReference type="SAM" id="Phobius"/>
    </source>
</evidence>
<feature type="transmembrane region" description="Helical" evidence="7">
    <location>
        <begin position="184"/>
        <end position="217"/>
    </location>
</feature>
<feature type="transmembrane region" description="Helical" evidence="7">
    <location>
        <begin position="52"/>
        <end position="74"/>
    </location>
</feature>